<dbReference type="PANTHER" id="PTHR21563">
    <property type="entry name" value="ZINC FINGER C3H1 DOMAIN-CONTAINING PROTEIN"/>
    <property type="match status" value="1"/>
</dbReference>
<keyword evidence="1" id="KW-0863">Zinc-finger</keyword>
<dbReference type="PANTHER" id="PTHR21563:SF3">
    <property type="entry name" value="ZINC FINGER C3H1 DOMAIN-CONTAINING PROTEIN"/>
    <property type="match status" value="1"/>
</dbReference>
<feature type="domain" description="C3H1-type" evidence="2">
    <location>
        <begin position="29"/>
        <end position="56"/>
    </location>
</feature>
<feature type="non-terminal residue" evidence="3">
    <location>
        <position position="124"/>
    </location>
</feature>
<organism evidence="3 4">
    <name type="scientific">Lobosporangium transversale</name>
    <dbReference type="NCBI Taxonomy" id="64571"/>
    <lineage>
        <taxon>Eukaryota</taxon>
        <taxon>Fungi</taxon>
        <taxon>Fungi incertae sedis</taxon>
        <taxon>Mucoromycota</taxon>
        <taxon>Mortierellomycotina</taxon>
        <taxon>Mortierellomycetes</taxon>
        <taxon>Mortierellales</taxon>
        <taxon>Mortierellaceae</taxon>
        <taxon>Lobosporangium</taxon>
    </lineage>
</organism>
<proteinExistence type="predicted"/>
<evidence type="ECO:0000313" key="3">
    <source>
        <dbReference type="EMBL" id="ORY98395.1"/>
    </source>
</evidence>
<keyword evidence="4" id="KW-1185">Reference proteome</keyword>
<evidence type="ECO:0000259" key="2">
    <source>
        <dbReference type="PROSITE" id="PS50103"/>
    </source>
</evidence>
<dbReference type="Proteomes" id="UP000193648">
    <property type="component" value="Unassembled WGS sequence"/>
</dbReference>
<dbReference type="RefSeq" id="XP_021875787.1">
    <property type="nucleotide sequence ID" value="XM_022021173.1"/>
</dbReference>
<reference evidence="3 4" key="1">
    <citation type="submission" date="2016-07" db="EMBL/GenBank/DDBJ databases">
        <title>Pervasive Adenine N6-methylation of Active Genes in Fungi.</title>
        <authorList>
            <consortium name="DOE Joint Genome Institute"/>
            <person name="Mondo S.J."/>
            <person name="Dannebaum R.O."/>
            <person name="Kuo R.C."/>
            <person name="Labutti K."/>
            <person name="Haridas S."/>
            <person name="Kuo A."/>
            <person name="Salamov A."/>
            <person name="Ahrendt S.R."/>
            <person name="Lipzen A."/>
            <person name="Sullivan W."/>
            <person name="Andreopoulos W.B."/>
            <person name="Clum A."/>
            <person name="Lindquist E."/>
            <person name="Daum C."/>
            <person name="Ramamoorthy G.K."/>
            <person name="Gryganskyi A."/>
            <person name="Culley D."/>
            <person name="Magnuson J.K."/>
            <person name="James T.Y."/>
            <person name="O'Malley M.A."/>
            <person name="Stajich J.E."/>
            <person name="Spatafora J.W."/>
            <person name="Visel A."/>
            <person name="Grigoriev I.V."/>
        </authorList>
    </citation>
    <scope>NUCLEOTIDE SEQUENCE [LARGE SCALE GENOMIC DNA]</scope>
    <source>
        <strain evidence="3 4">NRRL 3116</strain>
    </source>
</reference>
<dbReference type="InParanoid" id="A0A1Y2G811"/>
<dbReference type="OrthoDB" id="1922977at2759"/>
<dbReference type="GeneID" id="33563017"/>
<gene>
    <name evidence="3" type="ORF">BCR41DRAFT_314386</name>
</gene>
<accession>A0A1Y2G811</accession>
<comment type="caution">
    <text evidence="3">The sequence shown here is derived from an EMBL/GenBank/DDBJ whole genome shotgun (WGS) entry which is preliminary data.</text>
</comment>
<dbReference type="AlphaFoldDB" id="A0A1Y2G811"/>
<dbReference type="STRING" id="64571.A0A1Y2G811"/>
<dbReference type="InterPro" id="IPR000571">
    <property type="entry name" value="Znf_CCCH"/>
</dbReference>
<name>A0A1Y2G811_9FUNG</name>
<evidence type="ECO:0000256" key="1">
    <source>
        <dbReference type="PROSITE-ProRule" id="PRU00723"/>
    </source>
</evidence>
<dbReference type="InterPro" id="IPR039278">
    <property type="entry name" value="Red1"/>
</dbReference>
<dbReference type="GO" id="GO:0008270">
    <property type="term" value="F:zinc ion binding"/>
    <property type="evidence" value="ECO:0007669"/>
    <property type="project" value="UniProtKB-KW"/>
</dbReference>
<feature type="zinc finger region" description="C3H1-type" evidence="1">
    <location>
        <begin position="29"/>
        <end position="56"/>
    </location>
</feature>
<keyword evidence="1" id="KW-0479">Metal-binding</keyword>
<dbReference type="PROSITE" id="PS50103">
    <property type="entry name" value="ZF_C3H1"/>
    <property type="match status" value="1"/>
</dbReference>
<dbReference type="InterPro" id="IPR019607">
    <property type="entry name" value="Putative_zinc-finger_domain"/>
</dbReference>
<sequence>MFRSFRFSDQFQGIVRGGYRSSTFSNKIDPKKPMCLYELSGGSCNDDSCKSQHERDYQMTDEDLIIDLARYAEGSTPHTRQLFADMLSAKLAHLRASGIHNTDLLVDSIVKNHREFVKDPTRVI</sequence>
<dbReference type="Pfam" id="PF10650">
    <property type="entry name" value="zf-C3H1"/>
    <property type="match status" value="1"/>
</dbReference>
<dbReference type="EMBL" id="MCFF01000070">
    <property type="protein sequence ID" value="ORY98395.1"/>
    <property type="molecule type" value="Genomic_DNA"/>
</dbReference>
<protein>
    <recommendedName>
        <fullName evidence="2">C3H1-type domain-containing protein</fullName>
    </recommendedName>
</protein>
<dbReference type="GO" id="GO:0000178">
    <property type="term" value="C:exosome (RNase complex)"/>
    <property type="evidence" value="ECO:0007669"/>
    <property type="project" value="TreeGrafter"/>
</dbReference>
<keyword evidence="1" id="KW-0862">Zinc</keyword>
<evidence type="ECO:0000313" key="4">
    <source>
        <dbReference type="Proteomes" id="UP000193648"/>
    </source>
</evidence>
<dbReference type="GO" id="GO:0005634">
    <property type="term" value="C:nucleus"/>
    <property type="evidence" value="ECO:0007669"/>
    <property type="project" value="TreeGrafter"/>
</dbReference>